<name>A0A177KES7_9MICO</name>
<evidence type="ECO:0000256" key="3">
    <source>
        <dbReference type="ARBA" id="ARBA00022692"/>
    </source>
</evidence>
<organism evidence="8 9">
    <name type="scientific">Microbacterium oleivorans</name>
    <dbReference type="NCBI Taxonomy" id="273677"/>
    <lineage>
        <taxon>Bacteria</taxon>
        <taxon>Bacillati</taxon>
        <taxon>Actinomycetota</taxon>
        <taxon>Actinomycetes</taxon>
        <taxon>Micrococcales</taxon>
        <taxon>Microbacteriaceae</taxon>
        <taxon>Microbacterium</taxon>
    </lineage>
</organism>
<evidence type="ECO:0000256" key="5">
    <source>
        <dbReference type="ARBA" id="ARBA00023136"/>
    </source>
</evidence>
<gene>
    <name evidence="8" type="ORF">AYL44_00455</name>
</gene>
<evidence type="ECO:0000256" key="6">
    <source>
        <dbReference type="SAM" id="Phobius"/>
    </source>
</evidence>
<proteinExistence type="predicted"/>
<sequence>MIVNPLLPSVYDVVWSLVTVIVVALAVVALVSLARAGRGFTSVQALAWTLVVLLVPVLGPVAWLAVGRRAGLEGRPDSRA</sequence>
<dbReference type="Pfam" id="PF13396">
    <property type="entry name" value="PLDc_N"/>
    <property type="match status" value="1"/>
</dbReference>
<keyword evidence="4 6" id="KW-1133">Transmembrane helix</keyword>
<evidence type="ECO:0000256" key="2">
    <source>
        <dbReference type="ARBA" id="ARBA00022475"/>
    </source>
</evidence>
<evidence type="ECO:0000313" key="9">
    <source>
        <dbReference type="Proteomes" id="UP000076998"/>
    </source>
</evidence>
<evidence type="ECO:0000256" key="4">
    <source>
        <dbReference type="ARBA" id="ARBA00022989"/>
    </source>
</evidence>
<keyword evidence="5 6" id="KW-0472">Membrane</keyword>
<comment type="subcellular location">
    <subcellularLocation>
        <location evidence="1">Cell membrane</location>
        <topology evidence="1">Multi-pass membrane protein</topology>
    </subcellularLocation>
</comment>
<feature type="transmembrane region" description="Helical" evidence="6">
    <location>
        <begin position="45"/>
        <end position="66"/>
    </location>
</feature>
<dbReference type="InterPro" id="IPR027379">
    <property type="entry name" value="CLS_N"/>
</dbReference>
<dbReference type="EMBL" id="LSTV01000001">
    <property type="protein sequence ID" value="OAH51900.1"/>
    <property type="molecule type" value="Genomic_DNA"/>
</dbReference>
<keyword evidence="2" id="KW-1003">Cell membrane</keyword>
<keyword evidence="3 6" id="KW-0812">Transmembrane</keyword>
<protein>
    <recommendedName>
        <fullName evidence="7">Cardiolipin synthase N-terminal domain-containing protein</fullName>
    </recommendedName>
</protein>
<feature type="domain" description="Cardiolipin synthase N-terminal" evidence="7">
    <location>
        <begin position="24"/>
        <end position="68"/>
    </location>
</feature>
<dbReference type="AlphaFoldDB" id="A0A177KES7"/>
<evidence type="ECO:0000256" key="1">
    <source>
        <dbReference type="ARBA" id="ARBA00004651"/>
    </source>
</evidence>
<reference evidence="8 9" key="1">
    <citation type="submission" date="2016-02" db="EMBL/GenBank/DDBJ databases">
        <authorList>
            <person name="Wen L."/>
            <person name="He K."/>
            <person name="Yang H."/>
        </authorList>
    </citation>
    <scope>NUCLEOTIDE SEQUENCE [LARGE SCALE GENOMIC DNA]</scope>
    <source>
        <strain evidence="8 9">CD11_3</strain>
    </source>
</reference>
<dbReference type="GO" id="GO:0005886">
    <property type="term" value="C:plasma membrane"/>
    <property type="evidence" value="ECO:0007669"/>
    <property type="project" value="UniProtKB-SubCell"/>
</dbReference>
<evidence type="ECO:0000259" key="7">
    <source>
        <dbReference type="Pfam" id="PF13396"/>
    </source>
</evidence>
<dbReference type="Proteomes" id="UP000076998">
    <property type="component" value="Unassembled WGS sequence"/>
</dbReference>
<evidence type="ECO:0000313" key="8">
    <source>
        <dbReference type="EMBL" id="OAH51900.1"/>
    </source>
</evidence>
<comment type="caution">
    <text evidence="8">The sequence shown here is derived from an EMBL/GenBank/DDBJ whole genome shotgun (WGS) entry which is preliminary data.</text>
</comment>
<accession>A0A177KES7</accession>
<feature type="transmembrane region" description="Helical" evidence="6">
    <location>
        <begin position="13"/>
        <end position="33"/>
    </location>
</feature>